<sequence>MSSTTYSDHDPDYQQAILHIRSLWEFANVSQFMHTYYDAFGLDSFDTDELERSLATDDNIQIGDLIIKMLRTLSFNKNISLDNWEQHLLQQYQKHAPEKNPFGDETCSIKFEDMSVKQKVLILHDLCHWQMRNPDRFRNFLSNQDNPQEWRVTPVGYDSKGNTYWLFDDNRLCKESPKKDVSKKQKSKVKNTRRSRAKHVPSEVNETIAETTNWETVCVTIAEWEEFPKRFEKSRNVQEKAFYKLLTEDLLPQILAALHEKEKERKKLDALANRKRSSRIQKREFEKQEADRAAQLKKDQDEREEKTKQEELARLKAERDREARSQARERRSKEREQRLLARDDKLKKEQETTIERQHVIKIKRVSDIQDHLTPPDTTFQVKNQNPEDWYFDCLCGISGTNINDGSNMIACDRCAVWQHLDCLLKTDERFRKTRDFSQIEYVCARCLQRQAIQSSTPASNNEHDETIDVVKIDSNDVIIPPIQPFENILRSDQTVQEMNIDLTSVKRPRQKQETQEILALPVKERKRPVKNTKKSNNNGIECEGKDTGNTMKPTKKSTKKDGTERATKRRRKDMGQILPTPSAVGTTPAPNSQLLSYIHTSNYILPSANIQPATTINYRFAGGSNMYTTGYRPMPNNVSAPFPVNIPYKSSPSTVPATTLSHGHTDIYSANAPYSSSYSRDVGSFDGVDSTKDIGVAKNNIQDSNEDKAEDTWILPHKKDIMSISNLIE</sequence>
<evidence type="ECO:0000313" key="1">
    <source>
        <dbReference type="EMBL" id="CAG8497949.1"/>
    </source>
</evidence>
<evidence type="ECO:0000313" key="2">
    <source>
        <dbReference type="Proteomes" id="UP000789702"/>
    </source>
</evidence>
<protein>
    <submittedName>
        <fullName evidence="1">9873_t:CDS:1</fullName>
    </submittedName>
</protein>
<keyword evidence="2" id="KW-1185">Reference proteome</keyword>
<name>A0ACA9KWV7_9GLOM</name>
<organism evidence="1 2">
    <name type="scientific">Dentiscutata heterogama</name>
    <dbReference type="NCBI Taxonomy" id="1316150"/>
    <lineage>
        <taxon>Eukaryota</taxon>
        <taxon>Fungi</taxon>
        <taxon>Fungi incertae sedis</taxon>
        <taxon>Mucoromycota</taxon>
        <taxon>Glomeromycotina</taxon>
        <taxon>Glomeromycetes</taxon>
        <taxon>Diversisporales</taxon>
        <taxon>Gigasporaceae</taxon>
        <taxon>Dentiscutata</taxon>
    </lineage>
</organism>
<comment type="caution">
    <text evidence="1">The sequence shown here is derived from an EMBL/GenBank/DDBJ whole genome shotgun (WGS) entry which is preliminary data.</text>
</comment>
<dbReference type="EMBL" id="CAJVPU010002258">
    <property type="protein sequence ID" value="CAG8497949.1"/>
    <property type="molecule type" value="Genomic_DNA"/>
</dbReference>
<proteinExistence type="predicted"/>
<dbReference type="Proteomes" id="UP000789702">
    <property type="component" value="Unassembled WGS sequence"/>
</dbReference>
<reference evidence="1" key="1">
    <citation type="submission" date="2021-06" db="EMBL/GenBank/DDBJ databases">
        <authorList>
            <person name="Kallberg Y."/>
            <person name="Tangrot J."/>
            <person name="Rosling A."/>
        </authorList>
    </citation>
    <scope>NUCLEOTIDE SEQUENCE</scope>
    <source>
        <strain evidence="1">IL203A</strain>
    </source>
</reference>
<gene>
    <name evidence="1" type="ORF">DHETER_LOCUS2872</name>
</gene>
<accession>A0ACA9KWV7</accession>